<feature type="region of interest" description="Disordered" evidence="1">
    <location>
        <begin position="300"/>
        <end position="320"/>
    </location>
</feature>
<comment type="caution">
    <text evidence="2">The sequence shown here is derived from an EMBL/GenBank/DDBJ whole genome shotgun (WGS) entry which is preliminary data.</text>
</comment>
<proteinExistence type="predicted"/>
<feature type="compositionally biased region" description="Low complexity" evidence="1">
    <location>
        <begin position="301"/>
        <end position="319"/>
    </location>
</feature>
<dbReference type="EMBL" id="MZNU01000210">
    <property type="protein sequence ID" value="OWP02792.1"/>
    <property type="molecule type" value="Genomic_DNA"/>
</dbReference>
<feature type="region of interest" description="Disordered" evidence="1">
    <location>
        <begin position="335"/>
        <end position="375"/>
    </location>
</feature>
<reference evidence="2 3" key="1">
    <citation type="submission" date="2017-04" db="EMBL/GenBank/DDBJ databases">
        <title>Draft genome sequence of Marssonina coronaria NL1: causal agent of apple blotch.</title>
        <authorList>
            <person name="Cheng Q."/>
        </authorList>
    </citation>
    <scope>NUCLEOTIDE SEQUENCE [LARGE SCALE GENOMIC DNA]</scope>
    <source>
        <strain evidence="2 3">NL1</strain>
    </source>
</reference>
<feature type="region of interest" description="Disordered" evidence="1">
    <location>
        <begin position="43"/>
        <end position="69"/>
    </location>
</feature>
<organism evidence="2 3">
    <name type="scientific">Diplocarpon coronariae</name>
    <dbReference type="NCBI Taxonomy" id="2795749"/>
    <lineage>
        <taxon>Eukaryota</taxon>
        <taxon>Fungi</taxon>
        <taxon>Dikarya</taxon>
        <taxon>Ascomycota</taxon>
        <taxon>Pezizomycotina</taxon>
        <taxon>Leotiomycetes</taxon>
        <taxon>Helotiales</taxon>
        <taxon>Drepanopezizaceae</taxon>
        <taxon>Diplocarpon</taxon>
    </lineage>
</organism>
<dbReference type="Proteomes" id="UP000242519">
    <property type="component" value="Unassembled WGS sequence"/>
</dbReference>
<evidence type="ECO:0000256" key="1">
    <source>
        <dbReference type="SAM" id="MobiDB-lite"/>
    </source>
</evidence>
<evidence type="ECO:0000313" key="3">
    <source>
        <dbReference type="Proteomes" id="UP000242519"/>
    </source>
</evidence>
<accession>A0A218Z4U5</accession>
<gene>
    <name evidence="2" type="ORF">B2J93_9066</name>
</gene>
<dbReference type="InParanoid" id="A0A218Z4U5"/>
<feature type="compositionally biased region" description="Low complexity" evidence="1">
    <location>
        <begin position="348"/>
        <end position="375"/>
    </location>
</feature>
<dbReference type="AlphaFoldDB" id="A0A218Z4U5"/>
<sequence length="471" mass="51745">MEKKTSEKKYFVSQDTFGFKDDLERSQMSAVPVLLAWEGLNPSRGSSAASAHGRRRRMNLPWTPSKRETLPQFARDPFERETLPQFARDPFERETLPIYSVLEIHLSGKYTGEPREYLAGLGRGKDAVADTGSWPQLSSTEFWLAEQGPGGLGFRLPISGDDFSAQISADDMEESPALDEMDREDCWTSGGPEGNGPNHTRIGEWVTTLDPLLPVDRPSWKMFPKLGTDGPQPLPRPVGLAEDFEKWMQGWSWSWGKGGKQAQRDGVREHRVGANQGNLKPPGQAATSPCKDYIARHSIQSTPSSLPAPSPSTSHLSPPFYRIHSASPGPACSRFPALMTPPSPTPSHSPAACFSPSSSASSSSSSSSDSSTGSPLFTTEYFEARRSSKGGYGAFALDDIEEGTVVLKEKALFKASFVEVFSKLEGLTCEERREYRTLHGYEAMSHCRDLAIYKTNRSVALNAAWRKGIDA</sequence>
<evidence type="ECO:0000313" key="2">
    <source>
        <dbReference type="EMBL" id="OWP02792.1"/>
    </source>
</evidence>
<keyword evidence="3" id="KW-1185">Reference proteome</keyword>
<name>A0A218Z4U5_9HELO</name>
<dbReference type="STRING" id="503106.A0A218Z4U5"/>
<protein>
    <submittedName>
        <fullName evidence="2">Uncharacterized protein</fullName>
    </submittedName>
</protein>
<dbReference type="OrthoDB" id="265717at2759"/>